<accession>A0A6A6SF84</accession>
<feature type="region of interest" description="Disordered" evidence="1">
    <location>
        <begin position="1"/>
        <end position="104"/>
    </location>
</feature>
<dbReference type="EMBL" id="MU006778">
    <property type="protein sequence ID" value="KAF2644894.1"/>
    <property type="molecule type" value="Genomic_DNA"/>
</dbReference>
<feature type="compositionally biased region" description="Polar residues" evidence="1">
    <location>
        <begin position="20"/>
        <end position="29"/>
    </location>
</feature>
<dbReference type="AlphaFoldDB" id="A0A6A6SF84"/>
<feature type="compositionally biased region" description="Low complexity" evidence="1">
    <location>
        <begin position="42"/>
        <end position="51"/>
    </location>
</feature>
<proteinExistence type="predicted"/>
<feature type="compositionally biased region" description="Pro residues" evidence="1">
    <location>
        <begin position="31"/>
        <end position="41"/>
    </location>
</feature>
<organism evidence="2 3">
    <name type="scientific">Massarina eburnea CBS 473.64</name>
    <dbReference type="NCBI Taxonomy" id="1395130"/>
    <lineage>
        <taxon>Eukaryota</taxon>
        <taxon>Fungi</taxon>
        <taxon>Dikarya</taxon>
        <taxon>Ascomycota</taxon>
        <taxon>Pezizomycotina</taxon>
        <taxon>Dothideomycetes</taxon>
        <taxon>Pleosporomycetidae</taxon>
        <taxon>Pleosporales</taxon>
        <taxon>Massarineae</taxon>
        <taxon>Massarinaceae</taxon>
        <taxon>Massarina</taxon>
    </lineage>
</organism>
<evidence type="ECO:0000313" key="3">
    <source>
        <dbReference type="Proteomes" id="UP000799753"/>
    </source>
</evidence>
<evidence type="ECO:0000256" key="1">
    <source>
        <dbReference type="SAM" id="MobiDB-lite"/>
    </source>
</evidence>
<feature type="compositionally biased region" description="Low complexity" evidence="1">
    <location>
        <begin position="1"/>
        <end position="11"/>
    </location>
</feature>
<protein>
    <submittedName>
        <fullName evidence="2">Uncharacterized protein</fullName>
    </submittedName>
</protein>
<keyword evidence="3" id="KW-1185">Reference proteome</keyword>
<name>A0A6A6SF84_9PLEO</name>
<dbReference type="Proteomes" id="UP000799753">
    <property type="component" value="Unassembled WGS sequence"/>
</dbReference>
<evidence type="ECO:0000313" key="2">
    <source>
        <dbReference type="EMBL" id="KAF2644894.1"/>
    </source>
</evidence>
<sequence length="214" mass="23749">MSSTIRSPISRTIEEEPYSSPMTLLQESVSPLPPSASPSPPTITITTSTSPPTLPQPTDPTAHLYSRPPPGLQRLLQRKQLARKTEGPRTPLSRRVHPQPAQNSLRFSKDAHKLFDEIDHTPLVRRLENGRVVSVRKFGPGVSRKEEEASGLGGLRRSLRVRNLREGKVVGGRGVVEAEAEAEREMVREVRRLKGLMGLKSRVLVRGEGGWHGW</sequence>
<gene>
    <name evidence="2" type="ORF">P280DRAFT_514359</name>
</gene>
<reference evidence="2" key="1">
    <citation type="journal article" date="2020" name="Stud. Mycol.">
        <title>101 Dothideomycetes genomes: a test case for predicting lifestyles and emergence of pathogens.</title>
        <authorList>
            <person name="Haridas S."/>
            <person name="Albert R."/>
            <person name="Binder M."/>
            <person name="Bloem J."/>
            <person name="Labutti K."/>
            <person name="Salamov A."/>
            <person name="Andreopoulos B."/>
            <person name="Baker S."/>
            <person name="Barry K."/>
            <person name="Bills G."/>
            <person name="Bluhm B."/>
            <person name="Cannon C."/>
            <person name="Castanera R."/>
            <person name="Culley D."/>
            <person name="Daum C."/>
            <person name="Ezra D."/>
            <person name="Gonzalez J."/>
            <person name="Henrissat B."/>
            <person name="Kuo A."/>
            <person name="Liang C."/>
            <person name="Lipzen A."/>
            <person name="Lutzoni F."/>
            <person name="Magnuson J."/>
            <person name="Mondo S."/>
            <person name="Nolan M."/>
            <person name="Ohm R."/>
            <person name="Pangilinan J."/>
            <person name="Park H.-J."/>
            <person name="Ramirez L."/>
            <person name="Alfaro M."/>
            <person name="Sun H."/>
            <person name="Tritt A."/>
            <person name="Yoshinaga Y."/>
            <person name="Zwiers L.-H."/>
            <person name="Turgeon B."/>
            <person name="Goodwin S."/>
            <person name="Spatafora J."/>
            <person name="Crous P."/>
            <person name="Grigoriev I."/>
        </authorList>
    </citation>
    <scope>NUCLEOTIDE SEQUENCE</scope>
    <source>
        <strain evidence="2">CBS 473.64</strain>
    </source>
</reference>